<feature type="chain" id="PRO_5025492369" evidence="1">
    <location>
        <begin position="21"/>
        <end position="964"/>
    </location>
</feature>
<proteinExistence type="predicted"/>
<dbReference type="SUPFAM" id="SSF55920">
    <property type="entry name" value="Creatinase/aminopeptidase"/>
    <property type="match status" value="1"/>
</dbReference>
<name>A0A6A3IS01_9STRA</name>
<dbReference type="InterPro" id="IPR036005">
    <property type="entry name" value="Creatinase/aminopeptidase-like"/>
</dbReference>
<dbReference type="Gene3D" id="3.90.230.10">
    <property type="entry name" value="Creatinase/methionine aminopeptidase superfamily"/>
    <property type="match status" value="1"/>
</dbReference>
<comment type="caution">
    <text evidence="2">The sequence shown here is derived from an EMBL/GenBank/DDBJ whole genome shotgun (WGS) entry which is preliminary data.</text>
</comment>
<dbReference type="Gene3D" id="1.25.40.20">
    <property type="entry name" value="Ankyrin repeat-containing domain"/>
    <property type="match status" value="1"/>
</dbReference>
<dbReference type="SUPFAM" id="SSF48403">
    <property type="entry name" value="Ankyrin repeat"/>
    <property type="match status" value="1"/>
</dbReference>
<dbReference type="Pfam" id="PF12796">
    <property type="entry name" value="Ank_2"/>
    <property type="match status" value="1"/>
</dbReference>
<dbReference type="InterPro" id="IPR036770">
    <property type="entry name" value="Ankyrin_rpt-contain_sf"/>
</dbReference>
<evidence type="ECO:0000313" key="2">
    <source>
        <dbReference type="EMBL" id="KAE8984881.1"/>
    </source>
</evidence>
<keyword evidence="1" id="KW-0732">Signal</keyword>
<protein>
    <submittedName>
        <fullName evidence="2">Uncharacterized protein</fullName>
    </submittedName>
</protein>
<dbReference type="PANTHER" id="PTHR46586">
    <property type="entry name" value="ANKYRIN REPEAT-CONTAINING PROTEIN"/>
    <property type="match status" value="1"/>
</dbReference>
<dbReference type="PANTHER" id="PTHR46586:SF3">
    <property type="entry name" value="ANKYRIN REPEAT-CONTAINING PROTEIN"/>
    <property type="match status" value="1"/>
</dbReference>
<feature type="signal peptide" evidence="1">
    <location>
        <begin position="1"/>
        <end position="20"/>
    </location>
</feature>
<accession>A0A6A3IS01</accession>
<dbReference type="InterPro" id="IPR052050">
    <property type="entry name" value="SecEffector_AnkRepeat"/>
</dbReference>
<dbReference type="Gene3D" id="1.10.10.60">
    <property type="entry name" value="Homeodomain-like"/>
    <property type="match status" value="1"/>
</dbReference>
<evidence type="ECO:0000256" key="1">
    <source>
        <dbReference type="SAM" id="SignalP"/>
    </source>
</evidence>
<dbReference type="EMBL" id="QXFW01001862">
    <property type="protein sequence ID" value="KAE8984881.1"/>
    <property type="molecule type" value="Genomic_DNA"/>
</dbReference>
<sequence>MAPTSFTAVALALSSRPAVAALNHVATCISSYLDGSAMIPLASACSFGPIRLLDRIWENSRPESTKGASWSLSHFLRSDVHYHRFQFSKSLLAAVARGDLSVVRWLLERFSGCTTDVAVVEEDARCGRREILEFLLEYESQEDDSVDERNVIVWGGDGVDERNVIVWGGDDMANAIEAGHGEMVRWLYESTPDAERNLSAVMGLAVRQGDMSLIQWLMNTVYTVERDLPPPSMNDAAAGGHMEILQWIFEHNFGGDCSYALEGAAKNGRADMVTWLVENGITKGAREAVQVACGEGHLSVVRWLLGRKLVQYPHFAMGCAIREGHLDVVKYLCEVGITISMNTGAPVDKPKRTRSSFTNAQRLEICNYRDQNPKMTQSQLATWAQEALALPRKPSQGMISKLLKRKNDLETMTTEELTSKSRRTVRFPNLDTALARWVSYYPLTVEELLNLPEEKIIMEEPTDEDFCAPIESVKVAVPQIKLNPLDEEGGLGVEEIKERLKWIAKLLIYADDKGIPAESMSGMRILQRDFRDQLNKKQRQATTAGISIRNCSRLKLKEQLCKTERKISSMSMNDLKYMDAYDYDIVKRKADFERKVAAVRGLMHELGHDAVVLGLSANFAWITSGARSFVFMATEGGVGSIYVDATRVAVLTNGIEGHRLLNEEMRGLEGEITLVQDPWYAQRSAVDMAKELAKSDKVAVDAADSTLAARIAEERSTLTTYEMDVFRALGKECGELIGEVARTVRPDMTEWEIASQLSAKMWARGITPVVMLVAADERVDNIRHPLPTKKRVKNKAMLVICGQRAGLIASTTRLVYITTTPNATISKDLLRRHEVATYVDAVLMANTRTAGVKAGDMLKIAQDAYAQKGFDGEWKFHHQGGCAAYKSREWVANPSVNRVTGLNQAYAWNPSVAGTKSEDTILCYANVQGETVVEVISSSPGWPMIEHTVGDVTIARPTILHLQL</sequence>
<dbReference type="AlphaFoldDB" id="A0A6A3IS01"/>
<dbReference type="Proteomes" id="UP000460718">
    <property type="component" value="Unassembled WGS sequence"/>
</dbReference>
<reference evidence="2 3" key="1">
    <citation type="submission" date="2018-09" db="EMBL/GenBank/DDBJ databases">
        <title>Genomic investigation of the strawberry pathogen Phytophthora fragariae indicates pathogenicity is determined by transcriptional variation in three key races.</title>
        <authorList>
            <person name="Adams T.M."/>
            <person name="Armitage A.D."/>
            <person name="Sobczyk M.K."/>
            <person name="Bates H.J."/>
            <person name="Dunwell J.M."/>
            <person name="Nellist C.F."/>
            <person name="Harrison R.J."/>
        </authorList>
    </citation>
    <scope>NUCLEOTIDE SEQUENCE [LARGE SCALE GENOMIC DNA]</scope>
    <source>
        <strain evidence="2 3">SCRP245</strain>
    </source>
</reference>
<gene>
    <name evidence="2" type="ORF">PF011_g20612</name>
</gene>
<organism evidence="2 3">
    <name type="scientific">Phytophthora fragariae</name>
    <dbReference type="NCBI Taxonomy" id="53985"/>
    <lineage>
        <taxon>Eukaryota</taxon>
        <taxon>Sar</taxon>
        <taxon>Stramenopiles</taxon>
        <taxon>Oomycota</taxon>
        <taxon>Peronosporomycetes</taxon>
        <taxon>Peronosporales</taxon>
        <taxon>Peronosporaceae</taxon>
        <taxon>Phytophthora</taxon>
    </lineage>
</organism>
<evidence type="ECO:0000313" key="3">
    <source>
        <dbReference type="Proteomes" id="UP000460718"/>
    </source>
</evidence>
<dbReference type="InterPro" id="IPR002110">
    <property type="entry name" value="Ankyrin_rpt"/>
</dbReference>